<sequence length="597" mass="67877">MAASSASEVASSRLKRNSDDMAWEFAMLIDPDDLQRVKCKLCGKVMSGGVTRMKQHIAQIKGSMTSCMQATLEQQARCKDAYEAPKKKKKQKLQEENEVRALVTIEANEEDQAELNEVGNSDPKKGPMDQYLAPIDPSIPLNMKRFQRNINDSVDKERSYRVGQYLARWLYKKNVPFNAINDDDFKQFCEALGRYGPNWRQPSQYMIRDKMLLQEVERTKDLLKPHDVERADTGCSIMTDAWTYKKRRSIMNLCVHCKLGTIFLGSKEASADAHTSQYIFDYVDECIEKIGADNVVQVVTDNASNNMGAKGMLKIKRPKIFWTSCATHTINLMVEAIGKLKHFGPAITKAKEMTIFLYAHHATLALMRSYTKKRDIVRPGVTRFASAFLTLQSLAAKRKQLTEMCYSDTWEECKHTRTKKGKVAHATIMSRAFWKNVSLCIKVFEPLVKLLRLADSDGQSMASMYGQIIETKKAIVLAVEGSEKDYKVITTAMESKMDGRLDTKLHMATYALNPYYSYTTTSIFTDVEVMSGLMDVIEQFYHDDDDAQNNALNIDLPKFKNKACLGRWLPQKQLPMAITMLVSLFSKIALHIAFLIF</sequence>
<keyword evidence="5" id="KW-1133">Transmembrane helix</keyword>
<keyword evidence="8" id="KW-1185">Reference proteome</keyword>
<keyword evidence="5" id="KW-0812">Transmembrane</keyword>
<dbReference type="SUPFAM" id="SSF53098">
    <property type="entry name" value="Ribonuclease H-like"/>
    <property type="match status" value="1"/>
</dbReference>
<evidence type="ECO:0000256" key="3">
    <source>
        <dbReference type="ARBA" id="ARBA00022833"/>
    </source>
</evidence>
<reference evidence="7" key="3">
    <citation type="journal article" date="2017" name="Nature">
        <title>Genome sequence of the progenitor of the wheat D genome Aegilops tauschii.</title>
        <authorList>
            <person name="Luo M.C."/>
            <person name="Gu Y.Q."/>
            <person name="Puiu D."/>
            <person name="Wang H."/>
            <person name="Twardziok S.O."/>
            <person name="Deal K.R."/>
            <person name="Huo N."/>
            <person name="Zhu T."/>
            <person name="Wang L."/>
            <person name="Wang Y."/>
            <person name="McGuire P.E."/>
            <person name="Liu S."/>
            <person name="Long H."/>
            <person name="Ramasamy R.K."/>
            <person name="Rodriguez J.C."/>
            <person name="Van S.L."/>
            <person name="Yuan L."/>
            <person name="Wang Z."/>
            <person name="Xia Z."/>
            <person name="Xiao L."/>
            <person name="Anderson O.D."/>
            <person name="Ouyang S."/>
            <person name="Liang Y."/>
            <person name="Zimin A.V."/>
            <person name="Pertea G."/>
            <person name="Qi P."/>
            <person name="Bennetzen J.L."/>
            <person name="Dai X."/>
            <person name="Dawson M.W."/>
            <person name="Muller H.G."/>
            <person name="Kugler K."/>
            <person name="Rivarola-Duarte L."/>
            <person name="Spannagl M."/>
            <person name="Mayer K.F.X."/>
            <person name="Lu F.H."/>
            <person name="Bevan M.W."/>
            <person name="Leroy P."/>
            <person name="Li P."/>
            <person name="You F.M."/>
            <person name="Sun Q."/>
            <person name="Liu Z."/>
            <person name="Lyons E."/>
            <person name="Wicker T."/>
            <person name="Salzberg S.L."/>
            <person name="Devos K.M."/>
            <person name="Dvorak J."/>
        </authorList>
    </citation>
    <scope>NUCLEOTIDE SEQUENCE [LARGE SCALE GENOMIC DNA]</scope>
    <source>
        <strain evidence="7">cv. AL8/78</strain>
    </source>
</reference>
<dbReference type="EnsemblPlants" id="AET1Gv20234700.2">
    <property type="protein sequence ID" value="AET1Gv20234700.2"/>
    <property type="gene ID" value="AET1Gv20234700"/>
</dbReference>
<evidence type="ECO:0000259" key="6">
    <source>
        <dbReference type="PROSITE" id="PS50808"/>
    </source>
</evidence>
<dbReference type="PANTHER" id="PTHR32166">
    <property type="entry name" value="OSJNBA0013A04.12 PROTEIN"/>
    <property type="match status" value="1"/>
</dbReference>
<dbReference type="Pfam" id="PF02892">
    <property type="entry name" value="zf-BED"/>
    <property type="match status" value="1"/>
</dbReference>
<dbReference type="InterPro" id="IPR003656">
    <property type="entry name" value="Znf_BED"/>
</dbReference>
<reference evidence="8" key="2">
    <citation type="journal article" date="2017" name="Nat. Plants">
        <title>The Aegilops tauschii genome reveals multiple impacts of transposons.</title>
        <authorList>
            <person name="Zhao G."/>
            <person name="Zou C."/>
            <person name="Li K."/>
            <person name="Wang K."/>
            <person name="Li T."/>
            <person name="Gao L."/>
            <person name="Zhang X."/>
            <person name="Wang H."/>
            <person name="Yang Z."/>
            <person name="Liu X."/>
            <person name="Jiang W."/>
            <person name="Mao L."/>
            <person name="Kong X."/>
            <person name="Jiao Y."/>
            <person name="Jia J."/>
        </authorList>
    </citation>
    <scope>NUCLEOTIDE SEQUENCE [LARGE SCALE GENOMIC DNA]</scope>
    <source>
        <strain evidence="8">cv. AL8/78</strain>
    </source>
</reference>
<organism evidence="7 8">
    <name type="scientific">Aegilops tauschii subsp. strangulata</name>
    <name type="common">Goatgrass</name>
    <dbReference type="NCBI Taxonomy" id="200361"/>
    <lineage>
        <taxon>Eukaryota</taxon>
        <taxon>Viridiplantae</taxon>
        <taxon>Streptophyta</taxon>
        <taxon>Embryophyta</taxon>
        <taxon>Tracheophyta</taxon>
        <taxon>Spermatophyta</taxon>
        <taxon>Magnoliopsida</taxon>
        <taxon>Liliopsida</taxon>
        <taxon>Poales</taxon>
        <taxon>Poaceae</taxon>
        <taxon>BOP clade</taxon>
        <taxon>Pooideae</taxon>
        <taxon>Triticodae</taxon>
        <taxon>Triticeae</taxon>
        <taxon>Triticinae</taxon>
        <taxon>Aegilops</taxon>
    </lineage>
</organism>
<evidence type="ECO:0000256" key="5">
    <source>
        <dbReference type="SAM" id="Phobius"/>
    </source>
</evidence>
<evidence type="ECO:0000256" key="4">
    <source>
        <dbReference type="PROSITE-ProRule" id="PRU00027"/>
    </source>
</evidence>
<evidence type="ECO:0000256" key="1">
    <source>
        <dbReference type="ARBA" id="ARBA00022723"/>
    </source>
</evidence>
<dbReference type="AlphaFoldDB" id="A0A452XZR7"/>
<evidence type="ECO:0000313" key="8">
    <source>
        <dbReference type="Proteomes" id="UP000015105"/>
    </source>
</evidence>
<keyword evidence="5" id="KW-0472">Membrane</keyword>
<keyword evidence="2 4" id="KW-0863">Zinc-finger</keyword>
<dbReference type="Gramene" id="AET1Gv20234700.2">
    <property type="protein sequence ID" value="AET1Gv20234700.2"/>
    <property type="gene ID" value="AET1Gv20234700"/>
</dbReference>
<accession>A0A452XZR7</accession>
<feature type="domain" description="BED-type" evidence="6">
    <location>
        <begin position="17"/>
        <end position="74"/>
    </location>
</feature>
<dbReference type="GO" id="GO:0003677">
    <property type="term" value="F:DNA binding"/>
    <property type="evidence" value="ECO:0007669"/>
    <property type="project" value="InterPro"/>
</dbReference>
<proteinExistence type="predicted"/>
<feature type="transmembrane region" description="Helical" evidence="5">
    <location>
        <begin position="574"/>
        <end position="596"/>
    </location>
</feature>
<evidence type="ECO:0000256" key="2">
    <source>
        <dbReference type="ARBA" id="ARBA00022771"/>
    </source>
</evidence>
<reference evidence="8" key="1">
    <citation type="journal article" date="2014" name="Science">
        <title>Ancient hybridizations among the ancestral genomes of bread wheat.</title>
        <authorList>
            <consortium name="International Wheat Genome Sequencing Consortium,"/>
            <person name="Marcussen T."/>
            <person name="Sandve S.R."/>
            <person name="Heier L."/>
            <person name="Spannagl M."/>
            <person name="Pfeifer M."/>
            <person name="Jakobsen K.S."/>
            <person name="Wulff B.B."/>
            <person name="Steuernagel B."/>
            <person name="Mayer K.F."/>
            <person name="Olsen O.A."/>
        </authorList>
    </citation>
    <scope>NUCLEOTIDE SEQUENCE [LARGE SCALE GENOMIC DNA]</scope>
    <source>
        <strain evidence="8">cv. AL8/78</strain>
    </source>
</reference>
<dbReference type="GO" id="GO:0008270">
    <property type="term" value="F:zinc ion binding"/>
    <property type="evidence" value="ECO:0007669"/>
    <property type="project" value="UniProtKB-KW"/>
</dbReference>
<dbReference type="STRING" id="200361.A0A452XZR7"/>
<reference evidence="7" key="4">
    <citation type="submission" date="2019-03" db="UniProtKB">
        <authorList>
            <consortium name="EnsemblPlants"/>
        </authorList>
    </citation>
    <scope>IDENTIFICATION</scope>
</reference>
<dbReference type="InterPro" id="IPR012337">
    <property type="entry name" value="RNaseH-like_sf"/>
</dbReference>
<dbReference type="PANTHER" id="PTHR32166:SF74">
    <property type="entry name" value="OS05G0256350 PROTEIN"/>
    <property type="match status" value="1"/>
</dbReference>
<dbReference type="Pfam" id="PF04937">
    <property type="entry name" value="DUF659"/>
    <property type="match status" value="1"/>
</dbReference>
<protein>
    <recommendedName>
        <fullName evidence="6">BED-type domain-containing protein</fullName>
    </recommendedName>
</protein>
<keyword evidence="1" id="KW-0479">Metal-binding</keyword>
<dbReference type="Proteomes" id="UP000015105">
    <property type="component" value="Chromosome 1D"/>
</dbReference>
<name>A0A452XZR7_AEGTS</name>
<dbReference type="PROSITE" id="PS50808">
    <property type="entry name" value="ZF_BED"/>
    <property type="match status" value="1"/>
</dbReference>
<keyword evidence="3" id="KW-0862">Zinc</keyword>
<reference evidence="7" key="5">
    <citation type="journal article" date="2021" name="G3 (Bethesda)">
        <title>Aegilops tauschii genome assembly Aet v5.0 features greater sequence contiguity and improved annotation.</title>
        <authorList>
            <person name="Wang L."/>
            <person name="Zhu T."/>
            <person name="Rodriguez J.C."/>
            <person name="Deal K.R."/>
            <person name="Dubcovsky J."/>
            <person name="McGuire P.E."/>
            <person name="Lux T."/>
            <person name="Spannagl M."/>
            <person name="Mayer K.F.X."/>
            <person name="Baldrich P."/>
            <person name="Meyers B.C."/>
            <person name="Huo N."/>
            <person name="Gu Y.Q."/>
            <person name="Zhou H."/>
            <person name="Devos K.M."/>
            <person name="Bennetzen J.L."/>
            <person name="Unver T."/>
            <person name="Budak H."/>
            <person name="Gulick P.J."/>
            <person name="Galiba G."/>
            <person name="Kalapos B."/>
            <person name="Nelson D.R."/>
            <person name="Li P."/>
            <person name="You F.M."/>
            <person name="Luo M.C."/>
            <person name="Dvorak J."/>
        </authorList>
    </citation>
    <scope>NUCLEOTIDE SEQUENCE [LARGE SCALE GENOMIC DNA]</scope>
    <source>
        <strain evidence="7">cv. AL8/78</strain>
    </source>
</reference>
<dbReference type="InterPro" id="IPR007021">
    <property type="entry name" value="DUF659"/>
</dbReference>
<evidence type="ECO:0000313" key="7">
    <source>
        <dbReference type="EnsemblPlants" id="AET1Gv20234700.2"/>
    </source>
</evidence>